<evidence type="ECO:0000259" key="2">
    <source>
        <dbReference type="PROSITE" id="PS50887"/>
    </source>
</evidence>
<dbReference type="NCBIfam" id="TIGR00254">
    <property type="entry name" value="GGDEF"/>
    <property type="match status" value="1"/>
</dbReference>
<dbReference type="PANTHER" id="PTHR46663">
    <property type="entry name" value="DIGUANYLATE CYCLASE DGCT-RELATED"/>
    <property type="match status" value="1"/>
</dbReference>
<keyword evidence="1" id="KW-0472">Membrane</keyword>
<keyword evidence="1" id="KW-0812">Transmembrane</keyword>
<gene>
    <name evidence="3" type="ORF">PQR00_26910</name>
</gene>
<name>A0ABW9C6T1_9BURK</name>
<dbReference type="InterPro" id="IPR029787">
    <property type="entry name" value="Nucleotide_cyclase"/>
</dbReference>
<comment type="caution">
    <text evidence="3">The sequence shown here is derived from an EMBL/GenBank/DDBJ whole genome shotgun (WGS) entry which is preliminary data.</text>
</comment>
<dbReference type="SMART" id="SM00267">
    <property type="entry name" value="GGDEF"/>
    <property type="match status" value="1"/>
</dbReference>
<keyword evidence="4" id="KW-1185">Reference proteome</keyword>
<dbReference type="Proteomes" id="UP001629288">
    <property type="component" value="Unassembled WGS sequence"/>
</dbReference>
<organism evidence="3 4">
    <name type="scientific">Paraburkholderia strydomiana</name>
    <dbReference type="NCBI Taxonomy" id="1245417"/>
    <lineage>
        <taxon>Bacteria</taxon>
        <taxon>Pseudomonadati</taxon>
        <taxon>Pseudomonadota</taxon>
        <taxon>Betaproteobacteria</taxon>
        <taxon>Burkholderiales</taxon>
        <taxon>Burkholderiaceae</taxon>
        <taxon>Paraburkholderia</taxon>
    </lineage>
</organism>
<dbReference type="CDD" id="cd01949">
    <property type="entry name" value="GGDEF"/>
    <property type="match status" value="1"/>
</dbReference>
<dbReference type="SUPFAM" id="SSF55073">
    <property type="entry name" value="Nucleotide cyclase"/>
    <property type="match status" value="1"/>
</dbReference>
<feature type="transmembrane region" description="Helical" evidence="1">
    <location>
        <begin position="178"/>
        <end position="198"/>
    </location>
</feature>
<dbReference type="InterPro" id="IPR052163">
    <property type="entry name" value="DGC-Regulatory_Protein"/>
</dbReference>
<dbReference type="Gene3D" id="3.30.70.270">
    <property type="match status" value="1"/>
</dbReference>
<dbReference type="InterPro" id="IPR000160">
    <property type="entry name" value="GGDEF_dom"/>
</dbReference>
<sequence length="386" mass="42172">MAAEVSKTPTRIPETLFALSRESGRANGWRLTPGPATVAVASLLCLLIGLLYLALQIRTVFADQVKQEYAGLVLEAVERAETARARVGVWDQVPHAHDAAAEGYGQARAELTRRLASLAALVNASPANAPRIPSSVLLPDATFGEMDRLLGDASSYWHTQRDTYSADMRKRITGIAHMLIAVAALLFCLLITALGMYAKRNRQLAGQSHEFKHAALHDPMTGLANRRKLFAALEEAAAQASMSVSPRKMAVLYVDLDGFKKVNDSRGHRVGDEFLVAVSRRFRESVRKEDVVARIGGDEFAVLVQEFAEQEELRQIAQRLIACVARTDEQMGMGMVRASIGIACYPDLVDDYCRLVAAADEAMYRVKRSGKNGFAFASRASEAHVG</sequence>
<keyword evidence="1" id="KW-1133">Transmembrane helix</keyword>
<reference evidence="3 4" key="1">
    <citation type="journal article" date="2024" name="Chem. Sci.">
        <title>Discovery of megapolipeptins by genome mining of a Burkholderiales bacteria collection.</title>
        <authorList>
            <person name="Paulo B.S."/>
            <person name="Recchia M.J.J."/>
            <person name="Lee S."/>
            <person name="Fergusson C.H."/>
            <person name="Romanowski S.B."/>
            <person name="Hernandez A."/>
            <person name="Krull N."/>
            <person name="Liu D.Y."/>
            <person name="Cavanagh H."/>
            <person name="Bos A."/>
            <person name="Gray C.A."/>
            <person name="Murphy B.T."/>
            <person name="Linington R.G."/>
            <person name="Eustaquio A.S."/>
        </authorList>
    </citation>
    <scope>NUCLEOTIDE SEQUENCE [LARGE SCALE GENOMIC DNA]</scope>
    <source>
        <strain evidence="3 4">RL17-379-BIB-C</strain>
    </source>
</reference>
<dbReference type="EMBL" id="JAQQDH010000010">
    <property type="protein sequence ID" value="MFM0447238.1"/>
    <property type="molecule type" value="Genomic_DNA"/>
</dbReference>
<dbReference type="InterPro" id="IPR043128">
    <property type="entry name" value="Rev_trsase/Diguanyl_cyclase"/>
</dbReference>
<dbReference type="PROSITE" id="PS50887">
    <property type="entry name" value="GGDEF"/>
    <property type="match status" value="1"/>
</dbReference>
<dbReference type="PANTHER" id="PTHR46663:SF2">
    <property type="entry name" value="GGDEF DOMAIN-CONTAINING PROTEIN"/>
    <property type="match status" value="1"/>
</dbReference>
<feature type="domain" description="GGDEF" evidence="2">
    <location>
        <begin position="247"/>
        <end position="379"/>
    </location>
</feature>
<protein>
    <submittedName>
        <fullName evidence="3">GGDEF domain-containing protein</fullName>
    </submittedName>
</protein>
<proteinExistence type="predicted"/>
<evidence type="ECO:0000256" key="1">
    <source>
        <dbReference type="SAM" id="Phobius"/>
    </source>
</evidence>
<feature type="transmembrane region" description="Helical" evidence="1">
    <location>
        <begin position="36"/>
        <end position="55"/>
    </location>
</feature>
<accession>A0ABW9C6T1</accession>
<dbReference type="RefSeq" id="WP_408131091.1">
    <property type="nucleotide sequence ID" value="NZ_JAQQDH010000010.1"/>
</dbReference>
<dbReference type="Pfam" id="PF00990">
    <property type="entry name" value="GGDEF"/>
    <property type="match status" value="1"/>
</dbReference>
<evidence type="ECO:0000313" key="3">
    <source>
        <dbReference type="EMBL" id="MFM0447238.1"/>
    </source>
</evidence>
<evidence type="ECO:0000313" key="4">
    <source>
        <dbReference type="Proteomes" id="UP001629288"/>
    </source>
</evidence>